<evidence type="ECO:0000256" key="9">
    <source>
        <dbReference type="ARBA" id="ARBA00038489"/>
    </source>
</evidence>
<evidence type="ECO:0000256" key="6">
    <source>
        <dbReference type="ARBA" id="ARBA00023157"/>
    </source>
</evidence>
<dbReference type="GO" id="GO:0034599">
    <property type="term" value="P:cellular response to oxidative stress"/>
    <property type="evidence" value="ECO:0007669"/>
    <property type="project" value="TreeGrafter"/>
</dbReference>
<name>A0A430K4L4_9FLAO</name>
<dbReference type="EC" id="1.11.1.24" evidence="2"/>
<dbReference type="Proteomes" id="UP000267585">
    <property type="component" value="Unassembled WGS sequence"/>
</dbReference>
<dbReference type="AlphaFoldDB" id="A0A430K4L4"/>
<evidence type="ECO:0000256" key="10">
    <source>
        <dbReference type="ARBA" id="ARBA00042639"/>
    </source>
</evidence>
<accession>A0A430K4L4</accession>
<evidence type="ECO:0000256" key="2">
    <source>
        <dbReference type="ARBA" id="ARBA00013017"/>
    </source>
</evidence>
<dbReference type="PANTHER" id="PTHR42801">
    <property type="entry name" value="THIOREDOXIN-DEPENDENT PEROXIDE REDUCTASE"/>
    <property type="match status" value="1"/>
</dbReference>
<evidence type="ECO:0000259" key="12">
    <source>
        <dbReference type="PROSITE" id="PS51352"/>
    </source>
</evidence>
<proteinExistence type="inferred from homology"/>
<dbReference type="InterPro" id="IPR050924">
    <property type="entry name" value="Peroxiredoxin_BCP/PrxQ"/>
</dbReference>
<sequence length="189" mass="20948">MSTLKDFQKLVVANASQVKGLSPGDTAPNFKLPNANGKIITLTDLLKTGVVIIKFYRGEWCPICNLDLREIQKHLPEIESFGASLVAISPQRPDDALTAVQKNELGFEVLSDADQQVIRAYNLQFDPGPDYHKRRDLTLLNGEGLKTLPVPATFIITGDQIIEAGHVEPDYTQRMAPVEIIKVLRSIKK</sequence>
<dbReference type="GO" id="GO:0008379">
    <property type="term" value="F:thioredoxin peroxidase activity"/>
    <property type="evidence" value="ECO:0007669"/>
    <property type="project" value="TreeGrafter"/>
</dbReference>
<dbReference type="InterPro" id="IPR013766">
    <property type="entry name" value="Thioredoxin_domain"/>
</dbReference>
<dbReference type="EMBL" id="RQPJ01000003">
    <property type="protein sequence ID" value="RTE53891.1"/>
    <property type="molecule type" value="Genomic_DNA"/>
</dbReference>
<evidence type="ECO:0000256" key="1">
    <source>
        <dbReference type="ARBA" id="ARBA00003330"/>
    </source>
</evidence>
<dbReference type="SUPFAM" id="SSF52833">
    <property type="entry name" value="Thioredoxin-like"/>
    <property type="match status" value="1"/>
</dbReference>
<dbReference type="GO" id="GO:0045454">
    <property type="term" value="P:cell redox homeostasis"/>
    <property type="evidence" value="ECO:0007669"/>
    <property type="project" value="TreeGrafter"/>
</dbReference>
<reference evidence="13 14" key="1">
    <citation type="submission" date="2018-11" db="EMBL/GenBank/DDBJ databases">
        <title>Arenibacter aquaticus sp.nov., a marine bacterium isolated from surface seawater in the South China Sea.</title>
        <authorList>
            <person name="Guo J."/>
            <person name="Sun J."/>
        </authorList>
    </citation>
    <scope>NUCLEOTIDE SEQUENCE [LARGE SCALE GENOMIC DNA]</scope>
    <source>
        <strain evidence="13 14">GUO666</strain>
    </source>
</reference>
<evidence type="ECO:0000256" key="8">
    <source>
        <dbReference type="ARBA" id="ARBA00032824"/>
    </source>
</evidence>
<keyword evidence="4" id="KW-0049">Antioxidant</keyword>
<keyword evidence="6" id="KW-1015">Disulfide bond</keyword>
<keyword evidence="14" id="KW-1185">Reference proteome</keyword>
<evidence type="ECO:0000256" key="7">
    <source>
        <dbReference type="ARBA" id="ARBA00023284"/>
    </source>
</evidence>
<keyword evidence="3" id="KW-0575">Peroxidase</keyword>
<evidence type="ECO:0000313" key="13">
    <source>
        <dbReference type="EMBL" id="RTE53891.1"/>
    </source>
</evidence>
<comment type="function">
    <text evidence="1">Thiol-specific peroxidase that catalyzes the reduction of hydrogen peroxide and organic hydroperoxides to water and alcohols, respectively. Plays a role in cell protection against oxidative stress by detoxifying peroxides and as sensor of hydrogen peroxide-mediated signaling events.</text>
</comment>
<dbReference type="InterPro" id="IPR036249">
    <property type="entry name" value="Thioredoxin-like_sf"/>
</dbReference>
<evidence type="ECO:0000256" key="3">
    <source>
        <dbReference type="ARBA" id="ARBA00022559"/>
    </source>
</evidence>
<comment type="similarity">
    <text evidence="9">Belongs to the peroxiredoxin family. BCP/PrxQ subfamily.</text>
</comment>
<dbReference type="PROSITE" id="PS51352">
    <property type="entry name" value="THIOREDOXIN_2"/>
    <property type="match status" value="1"/>
</dbReference>
<dbReference type="GO" id="GO:0005737">
    <property type="term" value="C:cytoplasm"/>
    <property type="evidence" value="ECO:0007669"/>
    <property type="project" value="TreeGrafter"/>
</dbReference>
<evidence type="ECO:0000256" key="4">
    <source>
        <dbReference type="ARBA" id="ARBA00022862"/>
    </source>
</evidence>
<dbReference type="RefSeq" id="WP_126161879.1">
    <property type="nucleotide sequence ID" value="NZ_RQPJ01000003.1"/>
</dbReference>
<dbReference type="PANTHER" id="PTHR42801:SF7">
    <property type="entry name" value="SLL1159 PROTEIN"/>
    <property type="match status" value="1"/>
</dbReference>
<gene>
    <name evidence="13" type="ORF">EHW67_08115</name>
</gene>
<feature type="domain" description="Thioredoxin" evidence="12">
    <location>
        <begin position="21"/>
        <end position="189"/>
    </location>
</feature>
<dbReference type="Gene3D" id="3.40.30.10">
    <property type="entry name" value="Glutaredoxin"/>
    <property type="match status" value="1"/>
</dbReference>
<keyword evidence="7" id="KW-0676">Redox-active center</keyword>
<dbReference type="OrthoDB" id="9809746at2"/>
<evidence type="ECO:0000256" key="5">
    <source>
        <dbReference type="ARBA" id="ARBA00023002"/>
    </source>
</evidence>
<keyword evidence="5" id="KW-0560">Oxidoreductase</keyword>
<comment type="catalytic activity">
    <reaction evidence="11">
        <text>a hydroperoxide + [thioredoxin]-dithiol = an alcohol + [thioredoxin]-disulfide + H2O</text>
        <dbReference type="Rhea" id="RHEA:62620"/>
        <dbReference type="Rhea" id="RHEA-COMP:10698"/>
        <dbReference type="Rhea" id="RHEA-COMP:10700"/>
        <dbReference type="ChEBI" id="CHEBI:15377"/>
        <dbReference type="ChEBI" id="CHEBI:29950"/>
        <dbReference type="ChEBI" id="CHEBI:30879"/>
        <dbReference type="ChEBI" id="CHEBI:35924"/>
        <dbReference type="ChEBI" id="CHEBI:50058"/>
        <dbReference type="EC" id="1.11.1.24"/>
    </reaction>
</comment>
<comment type="caution">
    <text evidence="13">The sequence shown here is derived from an EMBL/GenBank/DDBJ whole genome shotgun (WGS) entry which is preliminary data.</text>
</comment>
<dbReference type="Pfam" id="PF00578">
    <property type="entry name" value="AhpC-TSA"/>
    <property type="match status" value="1"/>
</dbReference>
<evidence type="ECO:0000313" key="14">
    <source>
        <dbReference type="Proteomes" id="UP000267585"/>
    </source>
</evidence>
<dbReference type="InterPro" id="IPR000866">
    <property type="entry name" value="AhpC/TSA"/>
</dbReference>
<evidence type="ECO:0000256" key="11">
    <source>
        <dbReference type="ARBA" id="ARBA00049091"/>
    </source>
</evidence>
<protein>
    <recommendedName>
        <fullName evidence="2">thioredoxin-dependent peroxiredoxin</fullName>
        <ecNumber evidence="2">1.11.1.24</ecNumber>
    </recommendedName>
    <alternativeName>
        <fullName evidence="8">Thioredoxin peroxidase</fullName>
    </alternativeName>
    <alternativeName>
        <fullName evidence="10">Thioredoxin-dependent peroxiredoxin Bcp</fullName>
    </alternativeName>
</protein>
<organism evidence="13 14">
    <name type="scientific">Arenibacter aquaticus</name>
    <dbReference type="NCBI Taxonomy" id="2489054"/>
    <lineage>
        <taxon>Bacteria</taxon>
        <taxon>Pseudomonadati</taxon>
        <taxon>Bacteroidota</taxon>
        <taxon>Flavobacteriia</taxon>
        <taxon>Flavobacteriales</taxon>
        <taxon>Flavobacteriaceae</taxon>
        <taxon>Arenibacter</taxon>
    </lineage>
</organism>
<dbReference type="CDD" id="cd02970">
    <property type="entry name" value="PRX_like2"/>
    <property type="match status" value="1"/>
</dbReference>